<sequence>VFNEIVGIPNNPASAVIVPPEPIKQSHSFKIFCPLIGFV</sequence>
<dbReference type="AlphaFoldDB" id="A0A382U7X2"/>
<reference evidence="1" key="1">
    <citation type="submission" date="2018-05" db="EMBL/GenBank/DDBJ databases">
        <authorList>
            <person name="Lanie J.A."/>
            <person name="Ng W.-L."/>
            <person name="Kazmierczak K.M."/>
            <person name="Andrzejewski T.M."/>
            <person name="Davidsen T.M."/>
            <person name="Wayne K.J."/>
            <person name="Tettelin H."/>
            <person name="Glass J.I."/>
            <person name="Rusch D."/>
            <person name="Podicherti R."/>
            <person name="Tsui H.-C.T."/>
            <person name="Winkler M.E."/>
        </authorList>
    </citation>
    <scope>NUCLEOTIDE SEQUENCE</scope>
</reference>
<dbReference type="EMBL" id="UINC01142160">
    <property type="protein sequence ID" value="SVD30333.1"/>
    <property type="molecule type" value="Genomic_DNA"/>
</dbReference>
<name>A0A382U7X2_9ZZZZ</name>
<protein>
    <submittedName>
        <fullName evidence="1">Uncharacterized protein</fullName>
    </submittedName>
</protein>
<accession>A0A382U7X2</accession>
<proteinExistence type="predicted"/>
<evidence type="ECO:0000313" key="1">
    <source>
        <dbReference type="EMBL" id="SVD30333.1"/>
    </source>
</evidence>
<feature type="non-terminal residue" evidence="1">
    <location>
        <position position="1"/>
    </location>
</feature>
<organism evidence="1">
    <name type="scientific">marine metagenome</name>
    <dbReference type="NCBI Taxonomy" id="408172"/>
    <lineage>
        <taxon>unclassified sequences</taxon>
        <taxon>metagenomes</taxon>
        <taxon>ecological metagenomes</taxon>
    </lineage>
</organism>
<gene>
    <name evidence="1" type="ORF">METZ01_LOCUS383187</name>
</gene>